<dbReference type="InterPro" id="IPR036291">
    <property type="entry name" value="NAD(P)-bd_dom_sf"/>
</dbReference>
<evidence type="ECO:0000313" key="9">
    <source>
        <dbReference type="Proteomes" id="UP000070700"/>
    </source>
</evidence>
<dbReference type="OrthoDB" id="5407715at2759"/>
<feature type="domain" description="Alcohol dehydrogenase-like C-terminal" evidence="6">
    <location>
        <begin position="191"/>
        <end position="321"/>
    </location>
</feature>
<dbReference type="CDD" id="cd05188">
    <property type="entry name" value="MDR"/>
    <property type="match status" value="1"/>
</dbReference>
<organism evidence="8 9">
    <name type="scientific">Mollisia scopiformis</name>
    <name type="common">Conifer needle endophyte fungus</name>
    <name type="synonym">Phialocephala scopiformis</name>
    <dbReference type="NCBI Taxonomy" id="149040"/>
    <lineage>
        <taxon>Eukaryota</taxon>
        <taxon>Fungi</taxon>
        <taxon>Dikarya</taxon>
        <taxon>Ascomycota</taxon>
        <taxon>Pezizomycotina</taxon>
        <taxon>Leotiomycetes</taxon>
        <taxon>Helotiales</taxon>
        <taxon>Mollisiaceae</taxon>
        <taxon>Mollisia</taxon>
    </lineage>
</organism>
<dbReference type="Pfam" id="PF00107">
    <property type="entry name" value="ADH_zinc_N"/>
    <property type="match status" value="1"/>
</dbReference>
<evidence type="ECO:0000256" key="5">
    <source>
        <dbReference type="ARBA" id="ARBA00023002"/>
    </source>
</evidence>
<dbReference type="GeneID" id="28832873"/>
<dbReference type="InterPro" id="IPR013154">
    <property type="entry name" value="ADH-like_N"/>
</dbReference>
<protein>
    <submittedName>
        <fullName evidence="8">GroES-like protein</fullName>
    </submittedName>
</protein>
<dbReference type="GO" id="GO:0016491">
    <property type="term" value="F:oxidoreductase activity"/>
    <property type="evidence" value="ECO:0007669"/>
    <property type="project" value="UniProtKB-KW"/>
</dbReference>
<dbReference type="KEGG" id="psco:LY89DRAFT_788231"/>
<dbReference type="Pfam" id="PF08240">
    <property type="entry name" value="ADH_N"/>
    <property type="match status" value="1"/>
</dbReference>
<evidence type="ECO:0000256" key="3">
    <source>
        <dbReference type="ARBA" id="ARBA00022723"/>
    </source>
</evidence>
<accession>A0A132BBX2</accession>
<evidence type="ECO:0000256" key="2">
    <source>
        <dbReference type="ARBA" id="ARBA00008072"/>
    </source>
</evidence>
<feature type="domain" description="Alcohol dehydrogenase-like N-terminal" evidence="7">
    <location>
        <begin position="32"/>
        <end position="143"/>
    </location>
</feature>
<dbReference type="EMBL" id="KQ947432">
    <property type="protein sequence ID" value="KUJ09344.1"/>
    <property type="molecule type" value="Genomic_DNA"/>
</dbReference>
<dbReference type="Gene3D" id="3.40.50.720">
    <property type="entry name" value="NAD(P)-binding Rossmann-like Domain"/>
    <property type="match status" value="1"/>
</dbReference>
<dbReference type="SUPFAM" id="SSF50129">
    <property type="entry name" value="GroES-like"/>
    <property type="match status" value="1"/>
</dbReference>
<dbReference type="InterPro" id="IPR011032">
    <property type="entry name" value="GroES-like_sf"/>
</dbReference>
<keyword evidence="5" id="KW-0560">Oxidoreductase</keyword>
<dbReference type="InParanoid" id="A0A132BBX2"/>
<gene>
    <name evidence="8" type="ORF">LY89DRAFT_788231</name>
</gene>
<dbReference type="Proteomes" id="UP000070700">
    <property type="component" value="Unassembled WGS sequence"/>
</dbReference>
<dbReference type="GO" id="GO:0046872">
    <property type="term" value="F:metal ion binding"/>
    <property type="evidence" value="ECO:0007669"/>
    <property type="project" value="UniProtKB-KW"/>
</dbReference>
<keyword evidence="9" id="KW-1185">Reference proteome</keyword>
<comment type="cofactor">
    <cofactor evidence="1">
        <name>Zn(2+)</name>
        <dbReference type="ChEBI" id="CHEBI:29105"/>
    </cofactor>
</comment>
<evidence type="ECO:0000259" key="6">
    <source>
        <dbReference type="Pfam" id="PF00107"/>
    </source>
</evidence>
<dbReference type="SUPFAM" id="SSF51735">
    <property type="entry name" value="NAD(P)-binding Rossmann-fold domains"/>
    <property type="match status" value="1"/>
</dbReference>
<dbReference type="PANTHER" id="PTHR43350:SF17">
    <property type="entry name" value="NAD-DEPENDENT ALCOHOL DEHYDROGENASE"/>
    <property type="match status" value="1"/>
</dbReference>
<dbReference type="AlphaFoldDB" id="A0A132BBX2"/>
<proteinExistence type="inferred from homology"/>
<keyword evidence="4" id="KW-0862">Zinc</keyword>
<evidence type="ECO:0000256" key="4">
    <source>
        <dbReference type="ARBA" id="ARBA00022833"/>
    </source>
</evidence>
<dbReference type="PANTHER" id="PTHR43350">
    <property type="entry name" value="NAD-DEPENDENT ALCOHOL DEHYDROGENASE"/>
    <property type="match status" value="1"/>
</dbReference>
<evidence type="ECO:0000259" key="7">
    <source>
        <dbReference type="Pfam" id="PF08240"/>
    </source>
</evidence>
<sequence>MTPLPETHRALVLTSTSQPPEVKIIPTPQPTPGSAVVRIEAANIISYSKHIYNGTRPYPFSLPLVIGTSAIGRIAALGPDSVSLKEGQLVFIDSFVRARDDEDAAFLFGVHEGHTEAARRLMRGEWRDCTYAEYAKVPLENCYVLDVEKLGVGVEELQDISRLLVPYGGLRDIDLKTGESIIIAPATGTFGSAATKLALAMGARVIGVGRNLEALKELQTSYANDRFEIAQITGDVPTDLKTLQTFGTIDAYLDISPPEAANSTHFKTCMLALRKGGRVSLMGGLKGELTIPVKVVVSKDLRIRGKWMYERQDVRDLIKMIEVGVLKLGGQTVEKFGLDEWEAGFDKAVEFGGSGGKGSAIIVP</sequence>
<evidence type="ECO:0000313" key="8">
    <source>
        <dbReference type="EMBL" id="KUJ09344.1"/>
    </source>
</evidence>
<dbReference type="InterPro" id="IPR013149">
    <property type="entry name" value="ADH-like_C"/>
</dbReference>
<dbReference type="Gene3D" id="3.90.180.10">
    <property type="entry name" value="Medium-chain alcohol dehydrogenases, catalytic domain"/>
    <property type="match status" value="1"/>
</dbReference>
<keyword evidence="3" id="KW-0479">Metal-binding</keyword>
<name>A0A132BBX2_MOLSC</name>
<dbReference type="RefSeq" id="XP_018063699.1">
    <property type="nucleotide sequence ID" value="XM_018223147.1"/>
</dbReference>
<reference evidence="8 9" key="1">
    <citation type="submission" date="2015-10" db="EMBL/GenBank/DDBJ databases">
        <title>Full genome of DAOMC 229536 Phialocephala scopiformis, a fungal endophyte of spruce producing the potent anti-insectan compound rugulosin.</title>
        <authorList>
            <consortium name="DOE Joint Genome Institute"/>
            <person name="Walker A.K."/>
            <person name="Frasz S.L."/>
            <person name="Seifert K.A."/>
            <person name="Miller J.D."/>
            <person name="Mondo S.J."/>
            <person name="Labutti K."/>
            <person name="Lipzen A."/>
            <person name="Dockter R."/>
            <person name="Kennedy M."/>
            <person name="Grigoriev I.V."/>
            <person name="Spatafora J.W."/>
        </authorList>
    </citation>
    <scope>NUCLEOTIDE SEQUENCE [LARGE SCALE GENOMIC DNA]</scope>
    <source>
        <strain evidence="8 9">CBS 120377</strain>
    </source>
</reference>
<evidence type="ECO:0000256" key="1">
    <source>
        <dbReference type="ARBA" id="ARBA00001947"/>
    </source>
</evidence>
<comment type="similarity">
    <text evidence="2">Belongs to the zinc-containing alcohol dehydrogenase family.</text>
</comment>